<feature type="region of interest" description="Disordered" evidence="1">
    <location>
        <begin position="181"/>
        <end position="210"/>
    </location>
</feature>
<evidence type="ECO:0000256" key="1">
    <source>
        <dbReference type="SAM" id="MobiDB-lite"/>
    </source>
</evidence>
<sequence>MNSVWRQAPGDGGFVSVDDGGEFSFHESAADVVAAFEYANEAACILDRHGAPFRLVAAPGARLALAPGLGAPDFSWLRQAWIDAQHRAPHRYPLQRFYPGTMPALLETLFECLWLRHGPDPWPPPSAVSQGAILADPFGHVYRAAEVPTLRKSVRTMVAHTRPGAGLHARHPIFVEVEAESGTRGGHAGQASVPGRPTVTGIPAPGVAGS</sequence>
<evidence type="ECO:0000313" key="3">
    <source>
        <dbReference type="Proteomes" id="UP000543556"/>
    </source>
</evidence>
<gene>
    <name evidence="2" type="ORF">G6034_08670</name>
</gene>
<evidence type="ECO:0000313" key="2">
    <source>
        <dbReference type="EMBL" id="NVM94985.1"/>
    </source>
</evidence>
<dbReference type="EMBL" id="JAAMFM010000010">
    <property type="protein sequence ID" value="NVM94985.1"/>
    <property type="molecule type" value="Genomic_DNA"/>
</dbReference>
<protein>
    <submittedName>
        <fullName evidence="2">Uncharacterized protein</fullName>
    </submittedName>
</protein>
<dbReference type="RefSeq" id="WP_176634714.1">
    <property type="nucleotide sequence ID" value="NZ_JAAMFM010000010.1"/>
</dbReference>
<name>A0A7Y7IGC1_9MICC</name>
<dbReference type="Proteomes" id="UP000543556">
    <property type="component" value="Unassembled WGS sequence"/>
</dbReference>
<comment type="caution">
    <text evidence="2">The sequence shown here is derived from an EMBL/GenBank/DDBJ whole genome shotgun (WGS) entry which is preliminary data.</text>
</comment>
<reference evidence="2 3" key="1">
    <citation type="submission" date="2020-02" db="EMBL/GenBank/DDBJ databases">
        <title>Genome sequence of strain AETb3-4.</title>
        <authorList>
            <person name="Gao J."/>
            <person name="Zhang X."/>
        </authorList>
    </citation>
    <scope>NUCLEOTIDE SEQUENCE [LARGE SCALE GENOMIC DNA]</scope>
    <source>
        <strain evidence="2 3">AETb3-4</strain>
    </source>
</reference>
<organism evidence="2 3">
    <name type="scientific">Arthrobacter wenxiniae</name>
    <dbReference type="NCBI Taxonomy" id="2713570"/>
    <lineage>
        <taxon>Bacteria</taxon>
        <taxon>Bacillati</taxon>
        <taxon>Actinomycetota</taxon>
        <taxon>Actinomycetes</taxon>
        <taxon>Micrococcales</taxon>
        <taxon>Micrococcaceae</taxon>
        <taxon>Arthrobacter</taxon>
    </lineage>
</organism>
<accession>A0A7Y7IGC1</accession>
<proteinExistence type="predicted"/>
<dbReference type="AlphaFoldDB" id="A0A7Y7IGC1"/>
<keyword evidence="3" id="KW-1185">Reference proteome</keyword>